<accession>A0ABR1D3N2</accession>
<comment type="subcellular location">
    <subcellularLocation>
        <location evidence="1 6">Nucleus</location>
    </subcellularLocation>
</comment>
<gene>
    <name evidence="10" type="primary">Necator_chrIII.g12458</name>
    <name evidence="10" type="ORF">RB195_011692</name>
</gene>
<evidence type="ECO:0000256" key="3">
    <source>
        <dbReference type="ARBA" id="ARBA00018596"/>
    </source>
</evidence>
<dbReference type="PANTHER" id="PTHR23061">
    <property type="entry name" value="DNA POLYMERASE 2 ALPHA 70 KDA SUBUNIT"/>
    <property type="match status" value="1"/>
</dbReference>
<evidence type="ECO:0000256" key="4">
    <source>
        <dbReference type="ARBA" id="ARBA00022705"/>
    </source>
</evidence>
<comment type="caution">
    <text evidence="10">The sequence shown here is derived from an EMBL/GenBank/DDBJ whole genome shotgun (WGS) entry which is preliminary data.</text>
</comment>
<reference evidence="10 11" key="1">
    <citation type="submission" date="2023-08" db="EMBL/GenBank/DDBJ databases">
        <title>A Necator americanus chromosomal reference genome.</title>
        <authorList>
            <person name="Ilik V."/>
            <person name="Petrzelkova K.J."/>
            <person name="Pardy F."/>
            <person name="Fuh T."/>
            <person name="Niatou-Singa F.S."/>
            <person name="Gouil Q."/>
            <person name="Baker L."/>
            <person name="Ritchie M.E."/>
            <person name="Jex A.R."/>
            <person name="Gazzola D."/>
            <person name="Li H."/>
            <person name="Toshio Fujiwara R."/>
            <person name="Zhan B."/>
            <person name="Aroian R.V."/>
            <person name="Pafco B."/>
            <person name="Schwarz E.M."/>
        </authorList>
    </citation>
    <scope>NUCLEOTIDE SEQUENCE [LARGE SCALE GENOMIC DNA]</scope>
    <source>
        <strain evidence="10 11">Aroian</strain>
        <tissue evidence="10">Whole animal</tissue>
    </source>
</reference>
<dbReference type="Pfam" id="PF04042">
    <property type="entry name" value="DNA_pol_E_B"/>
    <property type="match status" value="1"/>
</dbReference>
<feature type="domain" description="DNA polymerase alpha subunit B N-terminal" evidence="8">
    <location>
        <begin position="8"/>
        <end position="74"/>
    </location>
</feature>
<dbReference type="InterPro" id="IPR054300">
    <property type="entry name" value="OB_DPOA2"/>
</dbReference>
<protein>
    <recommendedName>
        <fullName evidence="3 6">DNA polymerase alpha subunit B</fullName>
    </recommendedName>
</protein>
<evidence type="ECO:0000259" key="9">
    <source>
        <dbReference type="Pfam" id="PF22062"/>
    </source>
</evidence>
<dbReference type="EMBL" id="JAVFWL010000003">
    <property type="protein sequence ID" value="KAK6745130.1"/>
    <property type="molecule type" value="Genomic_DNA"/>
</dbReference>
<feature type="domain" description="DNA polymerase alpha/delta/epsilon subunit B" evidence="7">
    <location>
        <begin position="320"/>
        <end position="522"/>
    </location>
</feature>
<proteinExistence type="inferred from homology"/>
<organism evidence="10 11">
    <name type="scientific">Necator americanus</name>
    <name type="common">Human hookworm</name>
    <dbReference type="NCBI Taxonomy" id="51031"/>
    <lineage>
        <taxon>Eukaryota</taxon>
        <taxon>Metazoa</taxon>
        <taxon>Ecdysozoa</taxon>
        <taxon>Nematoda</taxon>
        <taxon>Chromadorea</taxon>
        <taxon>Rhabditida</taxon>
        <taxon>Rhabditina</taxon>
        <taxon>Rhabditomorpha</taxon>
        <taxon>Strongyloidea</taxon>
        <taxon>Ancylostomatidae</taxon>
        <taxon>Bunostominae</taxon>
        <taxon>Necator</taxon>
    </lineage>
</organism>
<evidence type="ECO:0000259" key="8">
    <source>
        <dbReference type="Pfam" id="PF08418"/>
    </source>
</evidence>
<dbReference type="Proteomes" id="UP001303046">
    <property type="component" value="Unassembled WGS sequence"/>
</dbReference>
<dbReference type="InterPro" id="IPR043034">
    <property type="entry name" value="DNA_pol_alpha_B_N_sf"/>
</dbReference>
<dbReference type="InterPro" id="IPR016722">
    <property type="entry name" value="DNA_pol_alpha_bsu"/>
</dbReference>
<comment type="function">
    <text evidence="6">Accessory subunit of the DNA polymerase alpha complex (also known as the alpha DNA polymerase-primase complex) which plays an essential role in the initiation of DNA synthesis.</text>
</comment>
<dbReference type="PANTHER" id="PTHR23061:SF12">
    <property type="entry name" value="DNA POLYMERASE ALPHA SUBUNIT B"/>
    <property type="match status" value="1"/>
</dbReference>
<keyword evidence="5 6" id="KW-0539">Nucleus</keyword>
<comment type="similarity">
    <text evidence="2 6">Belongs to the DNA polymerase alpha subunit B family.</text>
</comment>
<dbReference type="InterPro" id="IPR013627">
    <property type="entry name" value="Pol_alpha_B_N"/>
</dbReference>
<keyword evidence="11" id="KW-1185">Reference proteome</keyword>
<dbReference type="Pfam" id="PF22062">
    <property type="entry name" value="OB_DPOA2"/>
    <property type="match status" value="1"/>
</dbReference>
<dbReference type="PIRSF" id="PIRSF018300">
    <property type="entry name" value="DNA_pol_alph_2"/>
    <property type="match status" value="1"/>
</dbReference>
<keyword evidence="4 6" id="KW-0235">DNA replication</keyword>
<evidence type="ECO:0000313" key="10">
    <source>
        <dbReference type="EMBL" id="KAK6745130.1"/>
    </source>
</evidence>
<evidence type="ECO:0000259" key="7">
    <source>
        <dbReference type="Pfam" id="PF04042"/>
    </source>
</evidence>
<dbReference type="InterPro" id="IPR007185">
    <property type="entry name" value="DNA_pol_a/d/e_bsu"/>
</dbReference>
<evidence type="ECO:0000256" key="5">
    <source>
        <dbReference type="ARBA" id="ARBA00023242"/>
    </source>
</evidence>
<dbReference type="Gene3D" id="1.10.8.530">
    <property type="entry name" value="DNA polymerase alpha-primase, subunit B, N-terminal domain"/>
    <property type="match status" value="1"/>
</dbReference>
<dbReference type="Gene3D" id="3.60.21.60">
    <property type="match status" value="2"/>
</dbReference>
<feature type="domain" description="DNA polymerase alpha subunit B OB" evidence="9">
    <location>
        <begin position="217"/>
        <end position="297"/>
    </location>
</feature>
<evidence type="ECO:0000256" key="2">
    <source>
        <dbReference type="ARBA" id="ARBA00007299"/>
    </source>
</evidence>
<name>A0ABR1D3N2_NECAM</name>
<evidence type="ECO:0000256" key="6">
    <source>
        <dbReference type="PIRNR" id="PIRNR018300"/>
    </source>
</evidence>
<dbReference type="Pfam" id="PF08418">
    <property type="entry name" value="Pol_alpha_B_N"/>
    <property type="match status" value="1"/>
</dbReference>
<evidence type="ECO:0000256" key="1">
    <source>
        <dbReference type="ARBA" id="ARBA00004123"/>
    </source>
</evidence>
<evidence type="ECO:0000313" key="11">
    <source>
        <dbReference type="Proteomes" id="UP001303046"/>
    </source>
</evidence>
<sequence length="577" mass="63829">MVYLDYDSISEALSDFGYFLPEEDELINKINCLATEFNLDVDDFVDDLLASAVNMKKKIVDSAILEHMEAELNKKLKKNLDGVIAPSSSKTKRPAFSERSVNQNHLNVSCFELEESVHEDFGSSELSGKYRAFAPVLPSPSNAKYLARSERGIIFQHLQGQLFAKSSAAGCSVTVEMVSSLPTEKYAVDKASNVIDAKYVKMANFAAVCREANPEISDWSIPVAGSTDSEYVYGEIIRDISEELPLSDQTVSLMMDDEAGTVMKLDLSHLPEVSVFPGQLVAYLGSFENGDRFVATRQFFPKSLPLSPLGRPPTDENLRVWCASGPFTTAENCSYEPLCDLLEMVKLEQPHVLILMGPFVDAKNNFMRRPQFPETYEEVMNQLMRNIAKFLDGCRTELMVQPAPFRDVCCDPVFPTPPLKICSDASKRMGKRLHSLPEPCVVRINGVEIALTSSEVIAHLSKNEWHRSEDQENRDRIARLASHIINQRSLYPLSPPSLPTSMEECLRVCALRTAPHVIIGSSVLSGSVKNIGGTVAANPGILARGSSGTFLRCEFASSIAQDAVNLCDCSRFEVVKL</sequence>